<dbReference type="GO" id="GO:0008094">
    <property type="term" value="F:ATP-dependent activity, acting on DNA"/>
    <property type="evidence" value="ECO:0007669"/>
    <property type="project" value="TreeGrafter"/>
</dbReference>
<evidence type="ECO:0000256" key="7">
    <source>
        <dbReference type="SAM" id="MobiDB-lite"/>
    </source>
</evidence>
<dbReference type="PANTHER" id="PTHR45626:SF14">
    <property type="entry name" value="ATP-DEPENDENT DNA HELICASE (EUROFUNG)"/>
    <property type="match status" value="1"/>
</dbReference>
<feature type="region of interest" description="Disordered" evidence="7">
    <location>
        <begin position="1"/>
        <end position="22"/>
    </location>
</feature>
<dbReference type="InterPro" id="IPR050628">
    <property type="entry name" value="SNF2_RAD54_helicase_TF"/>
</dbReference>
<dbReference type="PROSITE" id="PS51192">
    <property type="entry name" value="HELICASE_ATP_BIND_1"/>
    <property type="match status" value="1"/>
</dbReference>
<keyword evidence="5" id="KW-0862">Zinc</keyword>
<feature type="region of interest" description="Disordered" evidence="7">
    <location>
        <begin position="147"/>
        <end position="166"/>
    </location>
</feature>
<dbReference type="AlphaFoldDB" id="A0A2V3IUW0"/>
<dbReference type="InterPro" id="IPR027417">
    <property type="entry name" value="P-loop_NTPase"/>
</dbReference>
<dbReference type="SMART" id="SM00487">
    <property type="entry name" value="DEXDc"/>
    <property type="match status" value="1"/>
</dbReference>
<dbReference type="SUPFAM" id="SSF57850">
    <property type="entry name" value="RING/U-box"/>
    <property type="match status" value="1"/>
</dbReference>
<dbReference type="SMART" id="SM00490">
    <property type="entry name" value="HELICc"/>
    <property type="match status" value="1"/>
</dbReference>
<dbReference type="GO" id="GO:0005524">
    <property type="term" value="F:ATP binding"/>
    <property type="evidence" value="ECO:0007669"/>
    <property type="project" value="UniProtKB-KW"/>
</dbReference>
<keyword evidence="1" id="KW-0479">Metal-binding</keyword>
<reference evidence="9 10" key="1">
    <citation type="journal article" date="2018" name="Mol. Biol. Evol.">
        <title>Analysis of the draft genome of the red seaweed Gracilariopsis chorda provides insights into genome size evolution in Rhodophyta.</title>
        <authorList>
            <person name="Lee J."/>
            <person name="Yang E.C."/>
            <person name="Graf L."/>
            <person name="Yang J.H."/>
            <person name="Qiu H."/>
            <person name="Zel Zion U."/>
            <person name="Chan C.X."/>
            <person name="Stephens T.G."/>
            <person name="Weber A.P.M."/>
            <person name="Boo G.H."/>
            <person name="Boo S.M."/>
            <person name="Kim K.M."/>
            <person name="Shin Y."/>
            <person name="Jung M."/>
            <person name="Lee S.J."/>
            <person name="Yim H.S."/>
            <person name="Lee J.H."/>
            <person name="Bhattacharya D."/>
            <person name="Yoon H.S."/>
        </authorList>
    </citation>
    <scope>NUCLEOTIDE SEQUENCE [LARGE SCALE GENOMIC DNA]</scope>
    <source>
        <strain evidence="9 10">SKKU-2015</strain>
        <tissue evidence="9">Whole body</tissue>
    </source>
</reference>
<dbReference type="CDD" id="cd18008">
    <property type="entry name" value="DEXDc_SHPRH-like"/>
    <property type="match status" value="1"/>
</dbReference>
<evidence type="ECO:0000256" key="4">
    <source>
        <dbReference type="ARBA" id="ARBA00022801"/>
    </source>
</evidence>
<feature type="compositionally biased region" description="Pro residues" evidence="7">
    <location>
        <begin position="11"/>
        <end position="21"/>
    </location>
</feature>
<organism evidence="9 10">
    <name type="scientific">Gracilariopsis chorda</name>
    <dbReference type="NCBI Taxonomy" id="448386"/>
    <lineage>
        <taxon>Eukaryota</taxon>
        <taxon>Rhodophyta</taxon>
        <taxon>Florideophyceae</taxon>
        <taxon>Rhodymeniophycidae</taxon>
        <taxon>Gracilariales</taxon>
        <taxon>Gracilariaceae</taxon>
        <taxon>Gracilariopsis</taxon>
    </lineage>
</organism>
<keyword evidence="6" id="KW-0067">ATP-binding</keyword>
<dbReference type="Pfam" id="PF00176">
    <property type="entry name" value="SNF2-rel_dom"/>
    <property type="match status" value="1"/>
</dbReference>
<feature type="domain" description="Helicase ATP-binding" evidence="8">
    <location>
        <begin position="265"/>
        <end position="525"/>
    </location>
</feature>
<dbReference type="Gene3D" id="3.40.50.10810">
    <property type="entry name" value="Tandem AAA-ATPase domain"/>
    <property type="match status" value="1"/>
</dbReference>
<comment type="caution">
    <text evidence="9">The sequence shown here is derived from an EMBL/GenBank/DDBJ whole genome shotgun (WGS) entry which is preliminary data.</text>
</comment>
<dbReference type="Gene3D" id="3.40.50.300">
    <property type="entry name" value="P-loop containing nucleotide triphosphate hydrolases"/>
    <property type="match status" value="1"/>
</dbReference>
<dbReference type="STRING" id="448386.A0A2V3IUW0"/>
<dbReference type="PROSITE" id="PS00518">
    <property type="entry name" value="ZF_RING_1"/>
    <property type="match status" value="1"/>
</dbReference>
<evidence type="ECO:0000256" key="1">
    <source>
        <dbReference type="ARBA" id="ARBA00022723"/>
    </source>
</evidence>
<dbReference type="OrthoDB" id="448448at2759"/>
<dbReference type="GO" id="GO:0008270">
    <property type="term" value="F:zinc ion binding"/>
    <property type="evidence" value="ECO:0007669"/>
    <property type="project" value="UniProtKB-KW"/>
</dbReference>
<evidence type="ECO:0000256" key="3">
    <source>
        <dbReference type="ARBA" id="ARBA00022771"/>
    </source>
</evidence>
<feature type="compositionally biased region" description="Basic and acidic residues" evidence="7">
    <location>
        <begin position="1117"/>
        <end position="1145"/>
    </location>
</feature>
<sequence length="1181" mass="133054">MHLATVSINPIAPPDAAPPPLSSRSRELFHDFITKNAAYGATQDAVPTTAAAALFQLLSSAPHGVRISHEPTAPTITVNIAVRPSDFAPKRIVLGNEALRLFLWHVFHTHGYSQSSCGFIGCAQKCCSVSSNRTDFQLQRVFRRAADSTPTFTESEPSPPTGSSSLLRLPTDVLVRISYTLSARDHCNLSAAHPFFGHLLSSIVPGMKLRLYPHQVSALRLMQRMERRGVTTPMPLIHRFSVKEQVSFIVVADLVDGSIYQLERFPRVKRPRGGLLCDEPGLGKTITTLSHILKTLGQQPCVPRGHQAGDDVEVNGKYVQSYKEYISSRYGSFDTRQKPVPRASRLVPALHTQSSRSQRQIHRPDFFQAGKGRGVLPLCRGPGMEQIFLSQATLIIVPPVLTEHWKQQIELHVESGVLRVLQVHSRYNLPESAQELAANYDVIIISFDVIAGLHTEIRCRMPLLLKVHFFRVIVDEGHRISSSQASNFAVGCEKLKTDIRWVMTGTPTPYTPRTDIDHFYSLISFIRDEAYGMDKDAWRVGIREPYMKYKPESLDRLCKLLEAIMIRADKSILKSKCHVRNVYLHFSEATAASYNGLVTMGRRNLITSDWFDEEHLQSLLNKRNRGPAHTFVSNLRKACCFGGSVDVNVYERDLADALRWLHTKYERYTGVTADDYFEDPRSPKIVEDMSLEELLDFQRCHDLFRKVTERGAPSTRLKLWPEADKWGKEKGKEGKCYLFTGKLHRLGKALRDRSGDCDACAKNTTLPFITPCAHLLCDRCLVRSRTRCVVAGCLYKYEMGSQMEPKDLIELQPSIYSQEWRWDWDRTDSSSKMLYLVERISSLPLVEVWDKGSMVARKVRPKVIVHSEQTDHLKLAQLYLKQSEALKDAYVDMVWNQQERSKYARRCTSATDYARQSIKYFAEDERASVLLMNSRLGAVGLDLSFVRYIFLLEPLWDAAQEMQIISRAHRIGCVSDIVVERLIMRGSIEEGMLRELQGSVNEVEEASAAGLAEAKAEKDDQKRRNIVLDMRVVRSMQDLQEDGEEGGMVAKVTELMAFVEETAEEEGRVEDGEEDGGGWHGGEDEWAGGAEGGAEGGDVDVRAHVMATRRRKAAKQVGKDRERRERTKRAREGGREEKDGGEGENGRTAVWRGRKKEDGEGGAGGGQMASVRKRVRFADAV</sequence>
<evidence type="ECO:0000313" key="10">
    <source>
        <dbReference type="Proteomes" id="UP000247409"/>
    </source>
</evidence>
<dbReference type="Pfam" id="PF00271">
    <property type="entry name" value="Helicase_C"/>
    <property type="match status" value="1"/>
</dbReference>
<dbReference type="InterPro" id="IPR000330">
    <property type="entry name" value="SNF2_N"/>
</dbReference>
<protein>
    <submittedName>
        <fullName evidence="9">F-box protein</fullName>
    </submittedName>
</protein>
<dbReference type="InterPro" id="IPR038718">
    <property type="entry name" value="SNF2-like_sf"/>
</dbReference>
<proteinExistence type="predicted"/>
<keyword evidence="3" id="KW-0863">Zinc-finger</keyword>
<name>A0A2V3IUW0_9FLOR</name>
<evidence type="ECO:0000259" key="8">
    <source>
        <dbReference type="PROSITE" id="PS51192"/>
    </source>
</evidence>
<gene>
    <name evidence="9" type="ORF">BWQ96_04336</name>
</gene>
<dbReference type="InterPro" id="IPR049730">
    <property type="entry name" value="SNF2/RAD54-like_C"/>
</dbReference>
<dbReference type="PANTHER" id="PTHR45626">
    <property type="entry name" value="TRANSCRIPTION TERMINATION FACTOR 2-RELATED"/>
    <property type="match status" value="1"/>
</dbReference>
<dbReference type="InterPro" id="IPR017907">
    <property type="entry name" value="Znf_RING_CS"/>
</dbReference>
<evidence type="ECO:0000313" key="9">
    <source>
        <dbReference type="EMBL" id="PXF45901.1"/>
    </source>
</evidence>
<feature type="region of interest" description="Disordered" evidence="7">
    <location>
        <begin position="1061"/>
        <end position="1181"/>
    </location>
</feature>
<accession>A0A2V3IUW0</accession>
<dbReference type="SUPFAM" id="SSF52540">
    <property type="entry name" value="P-loop containing nucleoside triphosphate hydrolases"/>
    <property type="match status" value="2"/>
</dbReference>
<evidence type="ECO:0000256" key="6">
    <source>
        <dbReference type="ARBA" id="ARBA00022840"/>
    </source>
</evidence>
<evidence type="ECO:0000256" key="5">
    <source>
        <dbReference type="ARBA" id="ARBA00022833"/>
    </source>
</evidence>
<dbReference type="EMBL" id="NBIV01000050">
    <property type="protein sequence ID" value="PXF45901.1"/>
    <property type="molecule type" value="Genomic_DNA"/>
</dbReference>
<dbReference type="InterPro" id="IPR001650">
    <property type="entry name" value="Helicase_C-like"/>
</dbReference>
<feature type="compositionally biased region" description="Low complexity" evidence="7">
    <location>
        <begin position="148"/>
        <end position="166"/>
    </location>
</feature>
<dbReference type="GO" id="GO:0006281">
    <property type="term" value="P:DNA repair"/>
    <property type="evidence" value="ECO:0007669"/>
    <property type="project" value="TreeGrafter"/>
</dbReference>
<dbReference type="GO" id="GO:0005634">
    <property type="term" value="C:nucleus"/>
    <property type="evidence" value="ECO:0007669"/>
    <property type="project" value="TreeGrafter"/>
</dbReference>
<dbReference type="CDD" id="cd18793">
    <property type="entry name" value="SF2_C_SNF"/>
    <property type="match status" value="1"/>
</dbReference>
<dbReference type="GO" id="GO:0016787">
    <property type="term" value="F:hydrolase activity"/>
    <property type="evidence" value="ECO:0007669"/>
    <property type="project" value="UniProtKB-KW"/>
</dbReference>
<evidence type="ECO:0000256" key="2">
    <source>
        <dbReference type="ARBA" id="ARBA00022741"/>
    </source>
</evidence>
<dbReference type="InterPro" id="IPR014001">
    <property type="entry name" value="Helicase_ATP-bd"/>
</dbReference>
<keyword evidence="2" id="KW-0547">Nucleotide-binding</keyword>
<dbReference type="Proteomes" id="UP000247409">
    <property type="component" value="Unassembled WGS sequence"/>
</dbReference>
<keyword evidence="4" id="KW-0378">Hydrolase</keyword>
<keyword evidence="10" id="KW-1185">Reference proteome</keyword>